<evidence type="ECO:0000259" key="2">
    <source>
        <dbReference type="Pfam" id="PF18205"/>
    </source>
</evidence>
<comment type="caution">
    <text evidence="3">The sequence shown here is derived from an EMBL/GenBank/DDBJ whole genome shotgun (WGS) entry which is preliminary data.</text>
</comment>
<organism evidence="3 4">
    <name type="scientific">Pedosphaera parvula (strain Ellin514)</name>
    <dbReference type="NCBI Taxonomy" id="320771"/>
    <lineage>
        <taxon>Bacteria</taxon>
        <taxon>Pseudomonadati</taxon>
        <taxon>Verrucomicrobiota</taxon>
        <taxon>Pedosphaerae</taxon>
        <taxon>Pedosphaerales</taxon>
        <taxon>Pedosphaeraceae</taxon>
        <taxon>Pedosphaera</taxon>
    </lineage>
</organism>
<evidence type="ECO:0000313" key="4">
    <source>
        <dbReference type="Proteomes" id="UP000003688"/>
    </source>
</evidence>
<keyword evidence="4" id="KW-1185">Reference proteome</keyword>
<dbReference type="Proteomes" id="UP000003688">
    <property type="component" value="Unassembled WGS sequence"/>
</dbReference>
<dbReference type="AlphaFoldDB" id="B9XD47"/>
<feature type="signal peptide" evidence="1">
    <location>
        <begin position="1"/>
        <end position="23"/>
    </location>
</feature>
<evidence type="ECO:0000256" key="1">
    <source>
        <dbReference type="SAM" id="SignalP"/>
    </source>
</evidence>
<accession>B9XD47</accession>
<proteinExistence type="predicted"/>
<protein>
    <submittedName>
        <fullName evidence="3">2-deoxy-D-gluconate-3-dehydrogenase</fullName>
    </submittedName>
</protein>
<dbReference type="Pfam" id="PF18205">
    <property type="entry name" value="VPDSG-CTERM"/>
    <property type="match status" value="1"/>
</dbReference>
<reference evidence="3 4" key="1">
    <citation type="journal article" date="2011" name="J. Bacteriol.">
        <title>Genome sequence of 'Pedosphaera parvula' Ellin514, an aerobic Verrucomicrobial isolate from pasture soil.</title>
        <authorList>
            <person name="Kant R."/>
            <person name="van Passel M.W."/>
            <person name="Sangwan P."/>
            <person name="Palva A."/>
            <person name="Lucas S."/>
            <person name="Copeland A."/>
            <person name="Lapidus A."/>
            <person name="Glavina Del Rio T."/>
            <person name="Dalin E."/>
            <person name="Tice H."/>
            <person name="Bruce D."/>
            <person name="Goodwin L."/>
            <person name="Pitluck S."/>
            <person name="Chertkov O."/>
            <person name="Larimer F.W."/>
            <person name="Land M.L."/>
            <person name="Hauser L."/>
            <person name="Brettin T.S."/>
            <person name="Detter J.C."/>
            <person name="Han S."/>
            <person name="de Vos W.M."/>
            <person name="Janssen P.H."/>
            <person name="Smidt H."/>
        </authorList>
    </citation>
    <scope>NUCLEOTIDE SEQUENCE [LARGE SCALE GENOMIC DNA]</scope>
    <source>
        <strain evidence="3 4">Ellin514</strain>
    </source>
</reference>
<dbReference type="EMBL" id="ABOX02000005">
    <property type="protein sequence ID" value="EEF62393.1"/>
    <property type="molecule type" value="Genomic_DNA"/>
</dbReference>
<dbReference type="InterPro" id="IPR022288">
    <property type="entry name" value="VPDSG_CTERM"/>
</dbReference>
<keyword evidence="1" id="KW-0732">Signal</keyword>
<feature type="chain" id="PRO_5002894673" evidence="1">
    <location>
        <begin position="24"/>
        <end position="181"/>
    </location>
</feature>
<feature type="domain" description="VPDSG-CTERM protein sorting" evidence="2">
    <location>
        <begin position="154"/>
        <end position="179"/>
    </location>
</feature>
<dbReference type="OrthoDB" id="6215855at2"/>
<dbReference type="NCBIfam" id="TIGR03778">
    <property type="entry name" value="VPDSG_CTERM"/>
    <property type="match status" value="1"/>
</dbReference>
<dbReference type="RefSeq" id="WP_007413745.1">
    <property type="nucleotide sequence ID" value="NZ_ABOX02000005.1"/>
</dbReference>
<dbReference type="STRING" id="320771.Cflav_PD5028"/>
<gene>
    <name evidence="3" type="ORF">Cflav_PD5028</name>
</gene>
<evidence type="ECO:0000313" key="3">
    <source>
        <dbReference type="EMBL" id="EEF62393.1"/>
    </source>
</evidence>
<sequence length="181" mass="18039" precursor="true">MMKWIKISVAAVMLALGTWSVSATPINGTITFAGGVTLNNADAGAATAVTGWVAPFVQSSGGDFGSIAVNTPVSIHAPWSFNSGPVASFWSVGGFTFDLISSSIAATVPGVGVVVTGTGTISGNSFTPTVGTWSFSTQNPSANAIFSFSASTGAVPDSGTTLVLLGCALSGVGLLRKKLMA</sequence>
<name>B9XD47_PEDPL</name>